<feature type="transmembrane region" description="Helical" evidence="2">
    <location>
        <begin position="265"/>
        <end position="290"/>
    </location>
</feature>
<keyword evidence="5" id="KW-1185">Reference proteome</keyword>
<dbReference type="EMBL" id="JH992969">
    <property type="protein sequence ID" value="EKX53851.1"/>
    <property type="molecule type" value="Genomic_DNA"/>
</dbReference>
<sequence>MDGPARLEPSTRENLRGAPSGEYLRNMELPVVVSEQSATQSIEESVAESGDSVWWRLFKFVVLVGIIVGLYELSVKLGSLTLDLRLDIKKKVPIWSICVTFVILNIVYKLLPVLYLCLPLNLVAEVALADKLGPEKATIIMQAMMASDAIVFYVLHIRWKDTVDEILAGRMWWMPSELAAIVFLFMACYFMDDLVNLMWLSTRSGITFPVFLVGFLPGLAAEYPKQVLRLRIVISVADVIGSGSSNIFSILTSKDLQERLQLTPAFIVIFVLVNIVPTFIVYIAHINFILRAVVSCYKRKSSRNAHAPDDNEAFAPGSDSGEIEIGSAHAEQDKKEED</sequence>
<dbReference type="GeneID" id="17310321"/>
<dbReference type="Proteomes" id="UP000011087">
    <property type="component" value="Unassembled WGS sequence"/>
</dbReference>
<keyword evidence="2" id="KW-1133">Transmembrane helix</keyword>
<evidence type="ECO:0000313" key="3">
    <source>
        <dbReference type="EMBL" id="EKX53851.1"/>
    </source>
</evidence>
<keyword evidence="2" id="KW-0472">Membrane</keyword>
<feature type="transmembrane region" description="Helical" evidence="2">
    <location>
        <begin position="53"/>
        <end position="71"/>
    </location>
</feature>
<organism evidence="3">
    <name type="scientific">Guillardia theta (strain CCMP2712)</name>
    <name type="common">Cryptophyte</name>
    <dbReference type="NCBI Taxonomy" id="905079"/>
    <lineage>
        <taxon>Eukaryota</taxon>
        <taxon>Cryptophyceae</taxon>
        <taxon>Pyrenomonadales</taxon>
        <taxon>Geminigeraceae</taxon>
        <taxon>Guillardia</taxon>
    </lineage>
</organism>
<evidence type="ECO:0000313" key="5">
    <source>
        <dbReference type="Proteomes" id="UP000011087"/>
    </source>
</evidence>
<dbReference type="KEGG" id="gtt:GUITHDRAFT_100817"/>
<protein>
    <submittedName>
        <fullName evidence="3 4">Uncharacterized protein</fullName>
    </submittedName>
</protein>
<evidence type="ECO:0000256" key="1">
    <source>
        <dbReference type="SAM" id="MobiDB-lite"/>
    </source>
</evidence>
<evidence type="ECO:0000313" key="4">
    <source>
        <dbReference type="EnsemblProtists" id="EKX53851"/>
    </source>
</evidence>
<dbReference type="RefSeq" id="XP_005840831.1">
    <property type="nucleotide sequence ID" value="XM_005840774.1"/>
</dbReference>
<dbReference type="EnsemblProtists" id="EKX53851">
    <property type="protein sequence ID" value="EKX53851"/>
    <property type="gene ID" value="GUITHDRAFT_100817"/>
</dbReference>
<feature type="transmembrane region" description="Helical" evidence="2">
    <location>
        <begin position="171"/>
        <end position="191"/>
    </location>
</feature>
<proteinExistence type="predicted"/>
<feature type="transmembrane region" description="Helical" evidence="2">
    <location>
        <begin position="139"/>
        <end position="159"/>
    </location>
</feature>
<name>L1JZ65_GUITC</name>
<reference evidence="3 5" key="1">
    <citation type="journal article" date="2012" name="Nature">
        <title>Algal genomes reveal evolutionary mosaicism and the fate of nucleomorphs.</title>
        <authorList>
            <consortium name="DOE Joint Genome Institute"/>
            <person name="Curtis B.A."/>
            <person name="Tanifuji G."/>
            <person name="Burki F."/>
            <person name="Gruber A."/>
            <person name="Irimia M."/>
            <person name="Maruyama S."/>
            <person name="Arias M.C."/>
            <person name="Ball S.G."/>
            <person name="Gile G.H."/>
            <person name="Hirakawa Y."/>
            <person name="Hopkins J.F."/>
            <person name="Kuo A."/>
            <person name="Rensing S.A."/>
            <person name="Schmutz J."/>
            <person name="Symeonidi A."/>
            <person name="Elias M."/>
            <person name="Eveleigh R.J."/>
            <person name="Herman E.K."/>
            <person name="Klute M.J."/>
            <person name="Nakayama T."/>
            <person name="Obornik M."/>
            <person name="Reyes-Prieto A."/>
            <person name="Armbrust E.V."/>
            <person name="Aves S.J."/>
            <person name="Beiko R.G."/>
            <person name="Coutinho P."/>
            <person name="Dacks J.B."/>
            <person name="Durnford D.G."/>
            <person name="Fast N.M."/>
            <person name="Green B.R."/>
            <person name="Grisdale C.J."/>
            <person name="Hempel F."/>
            <person name="Henrissat B."/>
            <person name="Hoppner M.P."/>
            <person name="Ishida K."/>
            <person name="Kim E."/>
            <person name="Koreny L."/>
            <person name="Kroth P.G."/>
            <person name="Liu Y."/>
            <person name="Malik S.B."/>
            <person name="Maier U.G."/>
            <person name="McRose D."/>
            <person name="Mock T."/>
            <person name="Neilson J.A."/>
            <person name="Onodera N.T."/>
            <person name="Poole A.M."/>
            <person name="Pritham E.J."/>
            <person name="Richards T.A."/>
            <person name="Rocap G."/>
            <person name="Roy S.W."/>
            <person name="Sarai C."/>
            <person name="Schaack S."/>
            <person name="Shirato S."/>
            <person name="Slamovits C.H."/>
            <person name="Spencer D.F."/>
            <person name="Suzuki S."/>
            <person name="Worden A.Z."/>
            <person name="Zauner S."/>
            <person name="Barry K."/>
            <person name="Bell C."/>
            <person name="Bharti A.K."/>
            <person name="Crow J.A."/>
            <person name="Grimwood J."/>
            <person name="Kramer R."/>
            <person name="Lindquist E."/>
            <person name="Lucas S."/>
            <person name="Salamov A."/>
            <person name="McFadden G.I."/>
            <person name="Lane C.E."/>
            <person name="Keeling P.J."/>
            <person name="Gray M.W."/>
            <person name="Grigoriev I.V."/>
            <person name="Archibald J.M."/>
        </authorList>
    </citation>
    <scope>NUCLEOTIDE SEQUENCE</scope>
    <source>
        <strain evidence="3 5">CCMP2712</strain>
    </source>
</reference>
<dbReference type="PaxDb" id="55529-EKX53851"/>
<reference evidence="4" key="3">
    <citation type="submission" date="2016-03" db="UniProtKB">
        <authorList>
            <consortium name="EnsemblProtists"/>
        </authorList>
    </citation>
    <scope>IDENTIFICATION</scope>
</reference>
<evidence type="ECO:0000256" key="2">
    <source>
        <dbReference type="SAM" id="Phobius"/>
    </source>
</evidence>
<keyword evidence="2" id="KW-0812">Transmembrane</keyword>
<feature type="transmembrane region" description="Helical" evidence="2">
    <location>
        <begin position="232"/>
        <end position="253"/>
    </location>
</feature>
<dbReference type="HOGENOM" id="CLU_822440_0_0_1"/>
<feature type="transmembrane region" description="Helical" evidence="2">
    <location>
        <begin position="92"/>
        <end position="111"/>
    </location>
</feature>
<dbReference type="AlphaFoldDB" id="L1JZ65"/>
<feature type="transmembrane region" description="Helical" evidence="2">
    <location>
        <begin position="197"/>
        <end position="220"/>
    </location>
</feature>
<feature type="region of interest" description="Disordered" evidence="1">
    <location>
        <begin position="303"/>
        <end position="338"/>
    </location>
</feature>
<reference evidence="5" key="2">
    <citation type="submission" date="2012-11" db="EMBL/GenBank/DDBJ databases">
        <authorList>
            <person name="Kuo A."/>
            <person name="Curtis B.A."/>
            <person name="Tanifuji G."/>
            <person name="Burki F."/>
            <person name="Gruber A."/>
            <person name="Irimia M."/>
            <person name="Maruyama S."/>
            <person name="Arias M.C."/>
            <person name="Ball S.G."/>
            <person name="Gile G.H."/>
            <person name="Hirakawa Y."/>
            <person name="Hopkins J.F."/>
            <person name="Rensing S.A."/>
            <person name="Schmutz J."/>
            <person name="Symeonidi A."/>
            <person name="Elias M."/>
            <person name="Eveleigh R.J."/>
            <person name="Herman E.K."/>
            <person name="Klute M.J."/>
            <person name="Nakayama T."/>
            <person name="Obornik M."/>
            <person name="Reyes-Prieto A."/>
            <person name="Armbrust E.V."/>
            <person name="Aves S.J."/>
            <person name="Beiko R.G."/>
            <person name="Coutinho P."/>
            <person name="Dacks J.B."/>
            <person name="Durnford D.G."/>
            <person name="Fast N.M."/>
            <person name="Green B.R."/>
            <person name="Grisdale C."/>
            <person name="Hempe F."/>
            <person name="Henrissat B."/>
            <person name="Hoppner M.P."/>
            <person name="Ishida K.-I."/>
            <person name="Kim E."/>
            <person name="Koreny L."/>
            <person name="Kroth P.G."/>
            <person name="Liu Y."/>
            <person name="Malik S.-B."/>
            <person name="Maier U.G."/>
            <person name="McRose D."/>
            <person name="Mock T."/>
            <person name="Neilson J.A."/>
            <person name="Onodera N.T."/>
            <person name="Poole A.M."/>
            <person name="Pritham E.J."/>
            <person name="Richards T.A."/>
            <person name="Rocap G."/>
            <person name="Roy S.W."/>
            <person name="Sarai C."/>
            <person name="Schaack S."/>
            <person name="Shirato S."/>
            <person name="Slamovits C.H."/>
            <person name="Spencer D.F."/>
            <person name="Suzuki S."/>
            <person name="Worden A.Z."/>
            <person name="Zauner S."/>
            <person name="Barry K."/>
            <person name="Bell C."/>
            <person name="Bharti A.K."/>
            <person name="Crow J.A."/>
            <person name="Grimwood J."/>
            <person name="Kramer R."/>
            <person name="Lindquist E."/>
            <person name="Lucas S."/>
            <person name="Salamov A."/>
            <person name="McFadden G.I."/>
            <person name="Lane C.E."/>
            <person name="Keeling P.J."/>
            <person name="Gray M.W."/>
            <person name="Grigoriev I.V."/>
            <person name="Archibald J.M."/>
        </authorList>
    </citation>
    <scope>NUCLEOTIDE SEQUENCE</scope>
    <source>
        <strain evidence="5">CCMP2712</strain>
    </source>
</reference>
<gene>
    <name evidence="3" type="ORF">GUITHDRAFT_100817</name>
</gene>
<accession>L1JZ65</accession>